<reference evidence="4" key="1">
    <citation type="submission" date="2023-06" db="EMBL/GenBank/DDBJ databases">
        <authorList>
            <person name="Zeman M."/>
            <person name="Kubasova T."/>
            <person name="Jahodarova E."/>
            <person name="Nykrynova M."/>
            <person name="Rychlik I."/>
        </authorList>
    </citation>
    <scope>NUCLEOTIDE SEQUENCE</scope>
    <source>
        <strain evidence="4">15_COKtk</strain>
    </source>
</reference>
<feature type="region of interest" description="Disordered" evidence="2">
    <location>
        <begin position="1"/>
        <end position="210"/>
    </location>
</feature>
<feature type="compositionally biased region" description="Basic and acidic residues" evidence="2">
    <location>
        <begin position="181"/>
        <end position="193"/>
    </location>
</feature>
<dbReference type="EMBL" id="JAUEIR010000005">
    <property type="protein sequence ID" value="MDN0069291.1"/>
    <property type="molecule type" value="Genomic_DNA"/>
</dbReference>
<accession>A0AAW7K370</accession>
<keyword evidence="3" id="KW-1133">Transmembrane helix</keyword>
<evidence type="ECO:0008006" key="6">
    <source>
        <dbReference type="Google" id="ProtNLM"/>
    </source>
</evidence>
<organism evidence="4 5">
    <name type="scientific">Collinsella ihumii</name>
    <dbReference type="NCBI Taxonomy" id="1720204"/>
    <lineage>
        <taxon>Bacteria</taxon>
        <taxon>Bacillati</taxon>
        <taxon>Actinomycetota</taxon>
        <taxon>Coriobacteriia</taxon>
        <taxon>Coriobacteriales</taxon>
        <taxon>Coriobacteriaceae</taxon>
        <taxon>Collinsella</taxon>
    </lineage>
</organism>
<keyword evidence="3" id="KW-0812">Transmembrane</keyword>
<dbReference type="RefSeq" id="WP_289827091.1">
    <property type="nucleotide sequence ID" value="NZ_JAUEIR010000005.1"/>
</dbReference>
<feature type="region of interest" description="Disordered" evidence="2">
    <location>
        <begin position="312"/>
        <end position="335"/>
    </location>
</feature>
<reference evidence="4" key="2">
    <citation type="submission" date="2023-08" db="EMBL/GenBank/DDBJ databases">
        <title>Identification and characterization of horizontal gene transfer across gut microbiota members of farm animals based on homology search.</title>
        <authorList>
            <person name="Schwarzerova J."/>
            <person name="Nykrynova M."/>
            <person name="Jureckova K."/>
            <person name="Cejkova D."/>
            <person name="Rychlik I."/>
        </authorList>
    </citation>
    <scope>NUCLEOTIDE SEQUENCE</scope>
    <source>
        <strain evidence="4">15_COKtk</strain>
    </source>
</reference>
<feature type="compositionally biased region" description="Basic and acidic residues" evidence="2">
    <location>
        <begin position="466"/>
        <end position="501"/>
    </location>
</feature>
<protein>
    <recommendedName>
        <fullName evidence="6">ATPase involved in DNA repair</fullName>
    </recommendedName>
</protein>
<keyword evidence="1" id="KW-0175">Coiled coil</keyword>
<name>A0AAW7K370_9ACTN</name>
<comment type="caution">
    <text evidence="4">The sequence shown here is derived from an EMBL/GenBank/DDBJ whole genome shotgun (WGS) entry which is preliminary data.</text>
</comment>
<evidence type="ECO:0000313" key="5">
    <source>
        <dbReference type="Proteomes" id="UP001168505"/>
    </source>
</evidence>
<evidence type="ECO:0000313" key="4">
    <source>
        <dbReference type="EMBL" id="MDN0069291.1"/>
    </source>
</evidence>
<dbReference type="Proteomes" id="UP001168505">
    <property type="component" value="Unassembled WGS sequence"/>
</dbReference>
<feature type="coiled-coil region" evidence="1">
    <location>
        <begin position="225"/>
        <end position="259"/>
    </location>
</feature>
<feature type="region of interest" description="Disordered" evidence="2">
    <location>
        <begin position="466"/>
        <end position="502"/>
    </location>
</feature>
<feature type="compositionally biased region" description="Acidic residues" evidence="2">
    <location>
        <begin position="54"/>
        <end position="113"/>
    </location>
</feature>
<keyword evidence="3" id="KW-0472">Membrane</keyword>
<feature type="compositionally biased region" description="Low complexity" evidence="2">
    <location>
        <begin position="194"/>
        <end position="210"/>
    </location>
</feature>
<proteinExistence type="predicted"/>
<dbReference type="AlphaFoldDB" id="A0AAW7K370"/>
<sequence length="591" mass="64062">MSDERTTKQPGVWDEDIQASDEAQEGASVDDDEAAETDAAVDEKPKAEEPLYLAEDEDEDDSDEEDDAEGDDPEDSAPDAGEPADDETPAEDEDDLPADLDGDGADEADGDESEAPHAPDDDAEPEYYGSMPRFLTREEYENFGDDPEPLPEGFEVIEGGAGNTGSMPPVSAAPSPAPAEPEQHGPSKGEHFARAASEAASAASVAAKEAASTVNAFIRQGVGAVREMSDAKRAHAEAREQLEELKHRITDQTAELEHRRDVTERYPEIIQEQTTRKSSAAASIKAAQALQKTIQDNIDMLKKQLDDMRASDEATEKRLKSALEAAENREESARDAANRLKRRLSDAQRAVEKAQEAKATNIETAQHAVEAANARLNTLREEYAELQRNPSANSAAYSVRDNQLSAEIADATEELRRAKENLPRVTADAEATLLAAKSALAEAERPVAEAKGSFRGIADETGNARDALEASRKEASDRQKALKSKISEQERAYRDQQRAQEEAQAEIADADDTITKAAEIHDNPDVTDRIAASLAADTAEHDELMQQVQALAETEANVRERTRDSRVKFIGAIAAVIVVIVIIAAIWFALT</sequence>
<feature type="transmembrane region" description="Helical" evidence="3">
    <location>
        <begin position="569"/>
        <end position="590"/>
    </location>
</feature>
<evidence type="ECO:0000256" key="3">
    <source>
        <dbReference type="SAM" id="Phobius"/>
    </source>
</evidence>
<gene>
    <name evidence="4" type="ORF">QVN40_06155</name>
</gene>
<feature type="compositionally biased region" description="Acidic residues" evidence="2">
    <location>
        <begin position="13"/>
        <end position="40"/>
    </location>
</feature>
<evidence type="ECO:0000256" key="2">
    <source>
        <dbReference type="SAM" id="MobiDB-lite"/>
    </source>
</evidence>
<evidence type="ECO:0000256" key="1">
    <source>
        <dbReference type="SAM" id="Coils"/>
    </source>
</evidence>